<dbReference type="EMBL" id="GBXM01060803">
    <property type="protein sequence ID" value="JAH47774.1"/>
    <property type="molecule type" value="Transcribed_RNA"/>
</dbReference>
<evidence type="ECO:0000313" key="1">
    <source>
        <dbReference type="EMBL" id="JAH47774.1"/>
    </source>
</evidence>
<reference evidence="1" key="1">
    <citation type="submission" date="2014-11" db="EMBL/GenBank/DDBJ databases">
        <authorList>
            <person name="Amaro Gonzalez C."/>
        </authorList>
    </citation>
    <scope>NUCLEOTIDE SEQUENCE</scope>
</reference>
<reference evidence="1" key="2">
    <citation type="journal article" date="2015" name="Fish Shellfish Immunol.">
        <title>Early steps in the European eel (Anguilla anguilla)-Vibrio vulnificus interaction in the gills: Role of the RtxA13 toxin.</title>
        <authorList>
            <person name="Callol A."/>
            <person name="Pajuelo D."/>
            <person name="Ebbesson L."/>
            <person name="Teles M."/>
            <person name="MacKenzie S."/>
            <person name="Amaro C."/>
        </authorList>
    </citation>
    <scope>NUCLEOTIDE SEQUENCE</scope>
</reference>
<accession>A0A0E9T2J3</accession>
<organism evidence="1">
    <name type="scientific">Anguilla anguilla</name>
    <name type="common">European freshwater eel</name>
    <name type="synonym">Muraena anguilla</name>
    <dbReference type="NCBI Taxonomy" id="7936"/>
    <lineage>
        <taxon>Eukaryota</taxon>
        <taxon>Metazoa</taxon>
        <taxon>Chordata</taxon>
        <taxon>Craniata</taxon>
        <taxon>Vertebrata</taxon>
        <taxon>Euteleostomi</taxon>
        <taxon>Actinopterygii</taxon>
        <taxon>Neopterygii</taxon>
        <taxon>Teleostei</taxon>
        <taxon>Anguilliformes</taxon>
        <taxon>Anguillidae</taxon>
        <taxon>Anguilla</taxon>
    </lineage>
</organism>
<name>A0A0E9T2J3_ANGAN</name>
<sequence length="12" mass="1476">MLTRHKVFSVEE</sequence>
<proteinExistence type="predicted"/>
<protein>
    <submittedName>
        <fullName evidence="1">Uncharacterized protein</fullName>
    </submittedName>
</protein>